<dbReference type="AlphaFoldDB" id="A0A0V0YV75"/>
<evidence type="ECO:0000313" key="1">
    <source>
        <dbReference type="EMBL" id="KRY04190.1"/>
    </source>
</evidence>
<dbReference type="Proteomes" id="UP000054783">
    <property type="component" value="Unassembled WGS sequence"/>
</dbReference>
<comment type="caution">
    <text evidence="1">The sequence shown here is derived from an EMBL/GenBank/DDBJ whole genome shotgun (WGS) entry which is preliminary data.</text>
</comment>
<keyword evidence="2" id="KW-1185">Reference proteome</keyword>
<reference evidence="1 2" key="1">
    <citation type="submission" date="2015-01" db="EMBL/GenBank/DDBJ databases">
        <title>Evolution of Trichinella species and genotypes.</title>
        <authorList>
            <person name="Korhonen P.K."/>
            <person name="Edoardo P."/>
            <person name="Giuseppe L.R."/>
            <person name="Gasser R.B."/>
        </authorList>
    </citation>
    <scope>NUCLEOTIDE SEQUENCE [LARGE SCALE GENOMIC DNA]</scope>
    <source>
        <strain evidence="1">ISS2496</strain>
    </source>
</reference>
<name>A0A0V0YV75_9BILA</name>
<organism evidence="1 2">
    <name type="scientific">Trichinella patagoniensis</name>
    <dbReference type="NCBI Taxonomy" id="990121"/>
    <lineage>
        <taxon>Eukaryota</taxon>
        <taxon>Metazoa</taxon>
        <taxon>Ecdysozoa</taxon>
        <taxon>Nematoda</taxon>
        <taxon>Enoplea</taxon>
        <taxon>Dorylaimia</taxon>
        <taxon>Trichinellida</taxon>
        <taxon>Trichinellidae</taxon>
        <taxon>Trichinella</taxon>
    </lineage>
</organism>
<sequence length="39" mass="4528">MFPAYYVFSLSTSVGMVDFRTNFHRLILLVVELAILFCN</sequence>
<gene>
    <name evidence="1" type="ORF">T12_2826</name>
</gene>
<proteinExistence type="predicted"/>
<accession>A0A0V0YV75</accession>
<protein>
    <submittedName>
        <fullName evidence="1">Uncharacterized protein</fullName>
    </submittedName>
</protein>
<dbReference type="EMBL" id="JYDQ01002137">
    <property type="protein sequence ID" value="KRY04190.1"/>
    <property type="molecule type" value="Genomic_DNA"/>
</dbReference>
<evidence type="ECO:0000313" key="2">
    <source>
        <dbReference type="Proteomes" id="UP000054783"/>
    </source>
</evidence>